<dbReference type="InterPro" id="IPR036412">
    <property type="entry name" value="HAD-like_sf"/>
</dbReference>
<evidence type="ECO:0000256" key="1">
    <source>
        <dbReference type="ARBA" id="ARBA00000815"/>
    </source>
</evidence>
<keyword evidence="8" id="KW-0546">Nucleotide metabolism</keyword>
<dbReference type="EMBL" id="CAJOBI010071479">
    <property type="protein sequence ID" value="CAF4460044.1"/>
    <property type="molecule type" value="Genomic_DNA"/>
</dbReference>
<dbReference type="InterPro" id="IPR023214">
    <property type="entry name" value="HAD_sf"/>
</dbReference>
<evidence type="ECO:0000313" key="12">
    <source>
        <dbReference type="Proteomes" id="UP000663834"/>
    </source>
</evidence>
<evidence type="ECO:0000256" key="7">
    <source>
        <dbReference type="ARBA" id="ARBA00022842"/>
    </source>
</evidence>
<comment type="catalytic activity">
    <reaction evidence="1">
        <text>a ribonucleoside 5'-phosphate + H2O = a ribonucleoside + phosphate</text>
        <dbReference type="Rhea" id="RHEA:12484"/>
        <dbReference type="ChEBI" id="CHEBI:15377"/>
        <dbReference type="ChEBI" id="CHEBI:18254"/>
        <dbReference type="ChEBI" id="CHEBI:43474"/>
        <dbReference type="ChEBI" id="CHEBI:58043"/>
        <dbReference type="EC" id="3.1.3.5"/>
    </reaction>
</comment>
<evidence type="ECO:0000313" key="11">
    <source>
        <dbReference type="EMBL" id="CAF4460044.1"/>
    </source>
</evidence>
<protein>
    <recommendedName>
        <fullName evidence="3">5'-nucleotidase</fullName>
        <ecNumber evidence="3">3.1.3.5</ecNumber>
    </recommendedName>
</protein>
<dbReference type="GO" id="GO:0000166">
    <property type="term" value="F:nucleotide binding"/>
    <property type="evidence" value="ECO:0007669"/>
    <property type="project" value="UniProtKB-KW"/>
</dbReference>
<dbReference type="Gene3D" id="3.40.50.1000">
    <property type="entry name" value="HAD superfamily/HAD-like"/>
    <property type="match status" value="1"/>
</dbReference>
<comment type="caution">
    <text evidence="9">The sequence shown here is derived from an EMBL/GenBank/DDBJ whole genome shotgun (WGS) entry which is preliminary data.</text>
</comment>
<dbReference type="InterPro" id="IPR006434">
    <property type="entry name" value="Pyrimidine_nucleotidase_eu"/>
</dbReference>
<dbReference type="SFLD" id="SFLDG01128">
    <property type="entry name" value="C1.4:_5'-Nucleotidase_Like"/>
    <property type="match status" value="1"/>
</dbReference>
<dbReference type="SUPFAM" id="SSF56784">
    <property type="entry name" value="HAD-like"/>
    <property type="match status" value="1"/>
</dbReference>
<reference evidence="9" key="1">
    <citation type="submission" date="2021-02" db="EMBL/GenBank/DDBJ databases">
        <authorList>
            <person name="Nowell W R."/>
        </authorList>
    </citation>
    <scope>NUCLEOTIDE SEQUENCE</scope>
</reference>
<dbReference type="Pfam" id="PF05822">
    <property type="entry name" value="UMPH-1"/>
    <property type="match status" value="1"/>
</dbReference>
<dbReference type="PANTHER" id="PTHR13045:SF0">
    <property type="entry name" value="7-METHYLGUANOSINE PHOSPHATE-SPECIFIC 5'-NUCLEOTIDASE"/>
    <property type="match status" value="1"/>
</dbReference>
<evidence type="ECO:0000313" key="9">
    <source>
        <dbReference type="EMBL" id="CAF1585689.1"/>
    </source>
</evidence>
<dbReference type="GO" id="GO:0000287">
    <property type="term" value="F:magnesium ion binding"/>
    <property type="evidence" value="ECO:0007669"/>
    <property type="project" value="InterPro"/>
</dbReference>
<dbReference type="OrthoDB" id="10014216at2759"/>
<dbReference type="EMBL" id="CAJNRE010011449">
    <property type="protein sequence ID" value="CAF2101482.1"/>
    <property type="molecule type" value="Genomic_DNA"/>
</dbReference>
<dbReference type="EC" id="3.1.3.5" evidence="3"/>
<dbReference type="AlphaFoldDB" id="A0A815ZQ18"/>
<dbReference type="Proteomes" id="UP000676336">
    <property type="component" value="Unassembled WGS sequence"/>
</dbReference>
<dbReference type="Gene3D" id="1.10.150.340">
    <property type="entry name" value="Pyrimidine 5'-nucleotidase (UMPH-1), N-terminal domain"/>
    <property type="match status" value="1"/>
</dbReference>
<keyword evidence="7" id="KW-0460">Magnesium</keyword>
<keyword evidence="4" id="KW-0479">Metal-binding</keyword>
<dbReference type="GO" id="GO:0005737">
    <property type="term" value="C:cytoplasm"/>
    <property type="evidence" value="ECO:0007669"/>
    <property type="project" value="InterPro"/>
</dbReference>
<dbReference type="PANTHER" id="PTHR13045">
    <property type="entry name" value="5'-NUCLEOTIDASE"/>
    <property type="match status" value="1"/>
</dbReference>
<evidence type="ECO:0000256" key="6">
    <source>
        <dbReference type="ARBA" id="ARBA00022801"/>
    </source>
</evidence>
<dbReference type="SFLD" id="SFLDS00003">
    <property type="entry name" value="Haloacid_Dehalogenase"/>
    <property type="match status" value="1"/>
</dbReference>
<dbReference type="Proteomes" id="UP000663834">
    <property type="component" value="Unassembled WGS sequence"/>
</dbReference>
<accession>A0A815ZQ18</accession>
<name>A0A815ZQ18_9BILA</name>
<evidence type="ECO:0000256" key="4">
    <source>
        <dbReference type="ARBA" id="ARBA00022723"/>
    </source>
</evidence>
<evidence type="ECO:0000256" key="3">
    <source>
        <dbReference type="ARBA" id="ARBA00012643"/>
    </source>
</evidence>
<gene>
    <name evidence="9" type="ORF">KQP761_LOCUS20626</name>
    <name evidence="10" type="ORF">MBJ925_LOCUS22347</name>
    <name evidence="11" type="ORF">SMN809_LOCUS33119</name>
</gene>
<dbReference type="Proteomes" id="UP000663824">
    <property type="component" value="Unassembled WGS sequence"/>
</dbReference>
<comment type="similarity">
    <text evidence="2">Belongs to the pyrimidine 5'-nucleotidase family.</text>
</comment>
<evidence type="ECO:0000313" key="10">
    <source>
        <dbReference type="EMBL" id="CAF2101482.1"/>
    </source>
</evidence>
<organism evidence="9 12">
    <name type="scientific">Rotaria magnacalcarata</name>
    <dbReference type="NCBI Taxonomy" id="392030"/>
    <lineage>
        <taxon>Eukaryota</taxon>
        <taxon>Metazoa</taxon>
        <taxon>Spiralia</taxon>
        <taxon>Gnathifera</taxon>
        <taxon>Rotifera</taxon>
        <taxon>Eurotatoria</taxon>
        <taxon>Bdelloidea</taxon>
        <taxon>Philodinida</taxon>
        <taxon>Philodinidae</taxon>
        <taxon>Rotaria</taxon>
    </lineage>
</organism>
<keyword evidence="5" id="KW-0547">Nucleotide-binding</keyword>
<proteinExistence type="inferred from homology"/>
<evidence type="ECO:0000256" key="5">
    <source>
        <dbReference type="ARBA" id="ARBA00022741"/>
    </source>
</evidence>
<dbReference type="EMBL" id="CAJNOW010010679">
    <property type="protein sequence ID" value="CAF1585689.1"/>
    <property type="molecule type" value="Genomic_DNA"/>
</dbReference>
<sequence>MEIIENILHKNPHVHIHDDKRASAERTLRSLIDDGRKMLHVVTDFDYTLTMFIKNGVTLATTFGVIYSQSSVPLPDGSLLSDRGKELYLKYSPIAIDDHMDVAEKIPYMIEWWRSIQNLLILSNLNKSHLCELVHQSNMELKIGAQKFITDLLHSQTPILIFSAGIGDIIEVFLQKEIPEFKHNHESSHIVSNFMQYDDNGTLKSFNDKIIHPLNKDEHAIHNTIYYQTILERQNVILLGDSLGDIAMIDGMNNLKNVLKIGFLNHSTQEKLETYKNAFDIVLCEDETFVVPNSILKVIQ</sequence>
<dbReference type="GO" id="GO:0009117">
    <property type="term" value="P:nucleotide metabolic process"/>
    <property type="evidence" value="ECO:0007669"/>
    <property type="project" value="UniProtKB-KW"/>
</dbReference>
<dbReference type="GO" id="GO:0008253">
    <property type="term" value="F:5'-nucleotidase activity"/>
    <property type="evidence" value="ECO:0007669"/>
    <property type="project" value="UniProtKB-EC"/>
</dbReference>
<evidence type="ECO:0000256" key="2">
    <source>
        <dbReference type="ARBA" id="ARBA00008389"/>
    </source>
</evidence>
<keyword evidence="6" id="KW-0378">Hydrolase</keyword>
<evidence type="ECO:0000256" key="8">
    <source>
        <dbReference type="ARBA" id="ARBA00023080"/>
    </source>
</evidence>